<evidence type="ECO:0000313" key="1">
    <source>
        <dbReference type="EMBL" id="KAH3696772.1"/>
    </source>
</evidence>
<accession>A0A9D4BJ29</accession>
<reference evidence="1" key="2">
    <citation type="submission" date="2020-11" db="EMBL/GenBank/DDBJ databases">
        <authorList>
            <person name="McCartney M.A."/>
            <person name="Auch B."/>
            <person name="Kono T."/>
            <person name="Mallez S."/>
            <person name="Becker A."/>
            <person name="Gohl D.M."/>
            <person name="Silverstein K.A.T."/>
            <person name="Koren S."/>
            <person name="Bechman K.B."/>
            <person name="Herman A."/>
            <person name="Abrahante J.E."/>
            <person name="Garbe J."/>
        </authorList>
    </citation>
    <scope>NUCLEOTIDE SEQUENCE</scope>
    <source>
        <strain evidence="1">Duluth1</strain>
        <tissue evidence="1">Whole animal</tissue>
    </source>
</reference>
<gene>
    <name evidence="1" type="ORF">DPMN_084249</name>
</gene>
<organism evidence="1 2">
    <name type="scientific">Dreissena polymorpha</name>
    <name type="common">Zebra mussel</name>
    <name type="synonym">Mytilus polymorpha</name>
    <dbReference type="NCBI Taxonomy" id="45954"/>
    <lineage>
        <taxon>Eukaryota</taxon>
        <taxon>Metazoa</taxon>
        <taxon>Spiralia</taxon>
        <taxon>Lophotrochozoa</taxon>
        <taxon>Mollusca</taxon>
        <taxon>Bivalvia</taxon>
        <taxon>Autobranchia</taxon>
        <taxon>Heteroconchia</taxon>
        <taxon>Euheterodonta</taxon>
        <taxon>Imparidentia</taxon>
        <taxon>Neoheterodontei</taxon>
        <taxon>Myida</taxon>
        <taxon>Dreissenoidea</taxon>
        <taxon>Dreissenidae</taxon>
        <taxon>Dreissena</taxon>
    </lineage>
</organism>
<proteinExistence type="predicted"/>
<evidence type="ECO:0000313" key="2">
    <source>
        <dbReference type="Proteomes" id="UP000828390"/>
    </source>
</evidence>
<reference evidence="1" key="1">
    <citation type="journal article" date="2019" name="bioRxiv">
        <title>The Genome of the Zebra Mussel, Dreissena polymorpha: A Resource for Invasive Species Research.</title>
        <authorList>
            <person name="McCartney M.A."/>
            <person name="Auch B."/>
            <person name="Kono T."/>
            <person name="Mallez S."/>
            <person name="Zhang Y."/>
            <person name="Obille A."/>
            <person name="Becker A."/>
            <person name="Abrahante J.E."/>
            <person name="Garbe J."/>
            <person name="Badalamenti J.P."/>
            <person name="Herman A."/>
            <person name="Mangelson H."/>
            <person name="Liachko I."/>
            <person name="Sullivan S."/>
            <person name="Sone E.D."/>
            <person name="Koren S."/>
            <person name="Silverstein K.A.T."/>
            <person name="Beckman K.B."/>
            <person name="Gohl D.M."/>
        </authorList>
    </citation>
    <scope>NUCLEOTIDE SEQUENCE</scope>
    <source>
        <strain evidence="1">Duluth1</strain>
        <tissue evidence="1">Whole animal</tissue>
    </source>
</reference>
<dbReference type="EMBL" id="JAIWYP010000016">
    <property type="protein sequence ID" value="KAH3696772.1"/>
    <property type="molecule type" value="Genomic_DNA"/>
</dbReference>
<dbReference type="AlphaFoldDB" id="A0A9D4BJ29"/>
<name>A0A9D4BJ29_DREPO</name>
<keyword evidence="2" id="KW-1185">Reference proteome</keyword>
<comment type="caution">
    <text evidence="1">The sequence shown here is derived from an EMBL/GenBank/DDBJ whole genome shotgun (WGS) entry which is preliminary data.</text>
</comment>
<dbReference type="Proteomes" id="UP000828390">
    <property type="component" value="Unassembled WGS sequence"/>
</dbReference>
<sequence length="84" mass="9357">MRNRSDSFIVAVSGSVFEDDVKEQTDNITAMASDLDAERVYCNYGFHEDEPSMATRSTDSSHVQLHSTNTAQNECGPFDVIAFF</sequence>
<protein>
    <submittedName>
        <fullName evidence="1">Uncharacterized protein</fullName>
    </submittedName>
</protein>